<proteinExistence type="predicted"/>
<reference evidence="2 3" key="1">
    <citation type="submission" date="2024-01" db="EMBL/GenBank/DDBJ databases">
        <title>Genome assemblies of Stephania.</title>
        <authorList>
            <person name="Yang L."/>
        </authorList>
    </citation>
    <scope>NUCLEOTIDE SEQUENCE [LARGE SCALE GENOMIC DNA]</scope>
    <source>
        <strain evidence="2">QJT</strain>
        <tissue evidence="2">Leaf</tissue>
    </source>
</reference>
<name>A0AAP0KHP0_9MAGN</name>
<keyword evidence="1" id="KW-1133">Transmembrane helix</keyword>
<comment type="caution">
    <text evidence="2">The sequence shown here is derived from an EMBL/GenBank/DDBJ whole genome shotgun (WGS) entry which is preliminary data.</text>
</comment>
<dbReference type="AlphaFoldDB" id="A0AAP0KHP0"/>
<evidence type="ECO:0000256" key="1">
    <source>
        <dbReference type="SAM" id="Phobius"/>
    </source>
</evidence>
<evidence type="ECO:0000313" key="3">
    <source>
        <dbReference type="Proteomes" id="UP001417504"/>
    </source>
</evidence>
<dbReference type="Proteomes" id="UP001417504">
    <property type="component" value="Unassembled WGS sequence"/>
</dbReference>
<keyword evidence="1" id="KW-0472">Membrane</keyword>
<sequence>MVCEGVAEENDGWILKKRDLGEDETLQQLWWLCLSVSWIILWAISLLYFIIFL</sequence>
<accession>A0AAP0KHP0</accession>
<dbReference type="EMBL" id="JBBNAE010000001">
    <property type="protein sequence ID" value="KAK9152788.1"/>
    <property type="molecule type" value="Genomic_DNA"/>
</dbReference>
<gene>
    <name evidence="2" type="ORF">Sjap_000268</name>
</gene>
<feature type="transmembrane region" description="Helical" evidence="1">
    <location>
        <begin position="29"/>
        <end position="51"/>
    </location>
</feature>
<protein>
    <recommendedName>
        <fullName evidence="4">Transmembrane protein</fullName>
    </recommendedName>
</protein>
<organism evidence="2 3">
    <name type="scientific">Stephania japonica</name>
    <dbReference type="NCBI Taxonomy" id="461633"/>
    <lineage>
        <taxon>Eukaryota</taxon>
        <taxon>Viridiplantae</taxon>
        <taxon>Streptophyta</taxon>
        <taxon>Embryophyta</taxon>
        <taxon>Tracheophyta</taxon>
        <taxon>Spermatophyta</taxon>
        <taxon>Magnoliopsida</taxon>
        <taxon>Ranunculales</taxon>
        <taxon>Menispermaceae</taxon>
        <taxon>Menispermoideae</taxon>
        <taxon>Cissampelideae</taxon>
        <taxon>Stephania</taxon>
    </lineage>
</organism>
<evidence type="ECO:0008006" key="4">
    <source>
        <dbReference type="Google" id="ProtNLM"/>
    </source>
</evidence>
<evidence type="ECO:0000313" key="2">
    <source>
        <dbReference type="EMBL" id="KAK9152788.1"/>
    </source>
</evidence>
<keyword evidence="3" id="KW-1185">Reference proteome</keyword>
<keyword evidence="1" id="KW-0812">Transmembrane</keyword>